<accession>A0ABT5EQ55</accession>
<gene>
    <name evidence="2" type="ORF">POL67_19840</name>
</gene>
<sequence length="237" mass="25804">MKLTLAVTSLLCCALTACGTGAPEETTTTENVLALVRTADGAEVRFFESPPGELNLESTPAAGGEDPLARPDLGHLRATEVYEALAGEPAPEALVAAEARAALSEGSGETGELAPVGEGDAALVAVPIGATDFQRRFCGSLSFCWVNRSTDLRDEEFAKGIKGYIYAVRGSVFFGIRRRENGWYQVISRQILPEAALPYHFDEHWGDLIRRKIKIEVKNSTGDQYHLAYDWISRRGW</sequence>
<dbReference type="EMBL" id="JAQNDO010000001">
    <property type="protein sequence ID" value="MDC0743589.1"/>
    <property type="molecule type" value="Genomic_DNA"/>
</dbReference>
<comment type="caution">
    <text evidence="2">The sequence shown here is derived from an EMBL/GenBank/DDBJ whole genome shotgun (WGS) entry which is preliminary data.</text>
</comment>
<evidence type="ECO:0000313" key="3">
    <source>
        <dbReference type="Proteomes" id="UP001221411"/>
    </source>
</evidence>
<evidence type="ECO:0008006" key="4">
    <source>
        <dbReference type="Google" id="ProtNLM"/>
    </source>
</evidence>
<evidence type="ECO:0000313" key="2">
    <source>
        <dbReference type="EMBL" id="MDC0743589.1"/>
    </source>
</evidence>
<dbReference type="PROSITE" id="PS51257">
    <property type="entry name" value="PROKAR_LIPOPROTEIN"/>
    <property type="match status" value="1"/>
</dbReference>
<keyword evidence="3" id="KW-1185">Reference proteome</keyword>
<feature type="chain" id="PRO_5046232997" description="Lipoprotein" evidence="1">
    <location>
        <begin position="23"/>
        <end position="237"/>
    </location>
</feature>
<evidence type="ECO:0000256" key="1">
    <source>
        <dbReference type="SAM" id="SignalP"/>
    </source>
</evidence>
<reference evidence="2 3" key="1">
    <citation type="submission" date="2022-11" db="EMBL/GenBank/DDBJ databases">
        <title>Minimal conservation of predation-associated metabolite biosynthetic gene clusters underscores biosynthetic potential of Myxococcota including descriptions for ten novel species: Archangium lansinium sp. nov., Myxococcus landrumus sp. nov., Nannocystis bai.</title>
        <authorList>
            <person name="Ahearne A."/>
            <person name="Stevens C."/>
            <person name="Dowd S."/>
        </authorList>
    </citation>
    <scope>NUCLEOTIDE SEQUENCE [LARGE SCALE GENOMIC DNA]</scope>
    <source>
        <strain evidence="2 3">RJM3</strain>
    </source>
</reference>
<keyword evidence="1" id="KW-0732">Signal</keyword>
<dbReference type="Proteomes" id="UP001221411">
    <property type="component" value="Unassembled WGS sequence"/>
</dbReference>
<proteinExistence type="predicted"/>
<name>A0ABT5EQ55_9BACT</name>
<protein>
    <recommendedName>
        <fullName evidence="4">Lipoprotein</fullName>
    </recommendedName>
</protein>
<organism evidence="2 3">
    <name type="scientific">Polyangium mundeleinium</name>
    <dbReference type="NCBI Taxonomy" id="2995306"/>
    <lineage>
        <taxon>Bacteria</taxon>
        <taxon>Pseudomonadati</taxon>
        <taxon>Myxococcota</taxon>
        <taxon>Polyangia</taxon>
        <taxon>Polyangiales</taxon>
        <taxon>Polyangiaceae</taxon>
        <taxon>Polyangium</taxon>
    </lineage>
</organism>
<dbReference type="RefSeq" id="WP_271919274.1">
    <property type="nucleotide sequence ID" value="NZ_JAQNDO010000001.1"/>
</dbReference>
<feature type="signal peptide" evidence="1">
    <location>
        <begin position="1"/>
        <end position="22"/>
    </location>
</feature>